<dbReference type="InterPro" id="IPR003439">
    <property type="entry name" value="ABC_transporter-like_ATP-bd"/>
</dbReference>
<dbReference type="PANTHER" id="PTHR42781:SF4">
    <property type="entry name" value="SPERMIDINE_PUTRESCINE IMPORT ATP-BINDING PROTEIN POTA"/>
    <property type="match status" value="1"/>
</dbReference>
<dbReference type="AlphaFoldDB" id="A0A975FMS2"/>
<keyword evidence="3 6" id="KW-0067">ATP-binding</keyword>
<feature type="domain" description="ABC transporter" evidence="5">
    <location>
        <begin position="29"/>
        <end position="272"/>
    </location>
</feature>
<reference evidence="6" key="1">
    <citation type="submission" date="2021-03" db="EMBL/GenBank/DDBJ databases">
        <title>Agromyces archimandritus sp. nov., isolated from the cockroach Archimandrita tessellata.</title>
        <authorList>
            <person name="Guzman J."/>
            <person name="Ortuzar M."/>
            <person name="Poehlein A."/>
            <person name="Daniel R."/>
            <person name="Trujillo M."/>
            <person name="Vilcinskas A."/>
        </authorList>
    </citation>
    <scope>NUCLEOTIDE SEQUENCE</scope>
    <source>
        <strain evidence="6">G127AT</strain>
    </source>
</reference>
<dbReference type="InterPro" id="IPR050093">
    <property type="entry name" value="ABC_SmlMolc_Importer"/>
</dbReference>
<gene>
    <name evidence="6" type="ORF">G127AT_11170</name>
</gene>
<keyword evidence="1" id="KW-0813">Transport</keyword>
<dbReference type="InterPro" id="IPR008995">
    <property type="entry name" value="Mo/tungstate-bd_C_term_dom"/>
</dbReference>
<evidence type="ECO:0000313" key="7">
    <source>
        <dbReference type="Proteomes" id="UP000671914"/>
    </source>
</evidence>
<evidence type="ECO:0000256" key="2">
    <source>
        <dbReference type="ARBA" id="ARBA00022741"/>
    </source>
</evidence>
<keyword evidence="7" id="KW-1185">Reference proteome</keyword>
<dbReference type="KEGG" id="aarc:G127AT_11170"/>
<evidence type="ECO:0000256" key="3">
    <source>
        <dbReference type="ARBA" id="ARBA00022840"/>
    </source>
</evidence>
<evidence type="ECO:0000256" key="4">
    <source>
        <dbReference type="SAM" id="MobiDB-lite"/>
    </source>
</evidence>
<dbReference type="RefSeq" id="WP_210896897.1">
    <property type="nucleotide sequence ID" value="NZ_CP071696.1"/>
</dbReference>
<dbReference type="Gene3D" id="2.40.50.100">
    <property type="match status" value="1"/>
</dbReference>
<dbReference type="InterPro" id="IPR005116">
    <property type="entry name" value="Transp-assoc_OB_typ1"/>
</dbReference>
<keyword evidence="2" id="KW-0547">Nucleotide-binding</keyword>
<evidence type="ECO:0000313" key="6">
    <source>
        <dbReference type="EMBL" id="QTX03871.1"/>
    </source>
</evidence>
<proteinExistence type="predicted"/>
<dbReference type="InterPro" id="IPR003593">
    <property type="entry name" value="AAA+_ATPase"/>
</dbReference>
<dbReference type="SUPFAM" id="SSF50331">
    <property type="entry name" value="MOP-like"/>
    <property type="match status" value="1"/>
</dbReference>
<accession>A0A975FMS2</accession>
<evidence type="ECO:0000256" key="1">
    <source>
        <dbReference type="ARBA" id="ARBA00022448"/>
    </source>
</evidence>
<dbReference type="Gene3D" id="3.40.50.300">
    <property type="entry name" value="P-loop containing nucleotide triphosphate hydrolases"/>
    <property type="match status" value="1"/>
</dbReference>
<feature type="compositionally biased region" description="Low complexity" evidence="4">
    <location>
        <begin position="1"/>
        <end position="12"/>
    </location>
</feature>
<feature type="region of interest" description="Disordered" evidence="4">
    <location>
        <begin position="1"/>
        <end position="29"/>
    </location>
</feature>
<name>A0A975FMS2_9MICO</name>
<dbReference type="PANTHER" id="PTHR42781">
    <property type="entry name" value="SPERMIDINE/PUTRESCINE IMPORT ATP-BINDING PROTEIN POTA"/>
    <property type="match status" value="1"/>
</dbReference>
<dbReference type="InterPro" id="IPR027417">
    <property type="entry name" value="P-loop_NTPase"/>
</dbReference>
<dbReference type="GO" id="GO:0005524">
    <property type="term" value="F:ATP binding"/>
    <property type="evidence" value="ECO:0007669"/>
    <property type="project" value="UniProtKB-KW"/>
</dbReference>
<dbReference type="SMART" id="SM00382">
    <property type="entry name" value="AAA"/>
    <property type="match status" value="1"/>
</dbReference>
<dbReference type="PROSITE" id="PS00211">
    <property type="entry name" value="ABC_TRANSPORTER_1"/>
    <property type="match status" value="1"/>
</dbReference>
<dbReference type="Pfam" id="PF00005">
    <property type="entry name" value="ABC_tran"/>
    <property type="match status" value="1"/>
</dbReference>
<dbReference type="EMBL" id="CP071696">
    <property type="protein sequence ID" value="QTX03871.1"/>
    <property type="molecule type" value="Genomic_DNA"/>
</dbReference>
<protein>
    <submittedName>
        <fullName evidence="6">ATP-binding cassette domain-containing protein</fullName>
    </submittedName>
</protein>
<dbReference type="GO" id="GO:0016887">
    <property type="term" value="F:ATP hydrolysis activity"/>
    <property type="evidence" value="ECO:0007669"/>
    <property type="project" value="InterPro"/>
</dbReference>
<sequence length="414" mass="41720">MSGAAGASGADAGSHRDRPRAAASRAAGPHGLDARIEVHRGGFAAHAELQVAPGEVLALIGPNGAGKSTLLAALAGLVPLDAGEVRLGGRLLEGRVDRSDGASRPLRLPPERRRIGLLQQDAGLFPHLSVLENVAFGARAQGVRRGHARAEAARLLDAVGLGGSGGGRPAELSGGQRQRVAIARALAARPELLLLDEPFASLDVEAAGEIRALLAGILVADRIPAIVVSHDVIDAIVLAGRIAVVEQGVIVEQGTTHGVLQAPRTPFAASIAGFVLVPGTAADGVLDTPAGTFASTEPAGFTGPGVALFRPGRVRVVDAAGAAPASAPVAGGRPRGAEAASAPRPVRAPNRWEARIAALRPAPGGVRLRLAVDAGAFVDAELDARAAEELRPAPGARVLCTIDPADVALHPAAG</sequence>
<dbReference type="SUPFAM" id="SSF52540">
    <property type="entry name" value="P-loop containing nucleoside triphosphate hydrolases"/>
    <property type="match status" value="1"/>
</dbReference>
<feature type="region of interest" description="Disordered" evidence="4">
    <location>
        <begin position="325"/>
        <end position="345"/>
    </location>
</feature>
<dbReference type="Proteomes" id="UP000671914">
    <property type="component" value="Chromosome"/>
</dbReference>
<dbReference type="Pfam" id="PF03459">
    <property type="entry name" value="TOBE"/>
    <property type="match status" value="1"/>
</dbReference>
<dbReference type="PROSITE" id="PS50893">
    <property type="entry name" value="ABC_TRANSPORTER_2"/>
    <property type="match status" value="1"/>
</dbReference>
<evidence type="ECO:0000259" key="5">
    <source>
        <dbReference type="PROSITE" id="PS50893"/>
    </source>
</evidence>
<dbReference type="InterPro" id="IPR017871">
    <property type="entry name" value="ABC_transporter-like_CS"/>
</dbReference>
<organism evidence="6 7">
    <name type="scientific">Agromyces archimandritae</name>
    <dbReference type="NCBI Taxonomy" id="2781962"/>
    <lineage>
        <taxon>Bacteria</taxon>
        <taxon>Bacillati</taxon>
        <taxon>Actinomycetota</taxon>
        <taxon>Actinomycetes</taxon>
        <taxon>Micrococcales</taxon>
        <taxon>Microbacteriaceae</taxon>
        <taxon>Agromyces</taxon>
    </lineage>
</organism>